<evidence type="ECO:0000256" key="1">
    <source>
        <dbReference type="ARBA" id="ARBA00010062"/>
    </source>
</evidence>
<keyword evidence="2 4" id="KW-0732">Signal</keyword>
<accession>A0ABT8TPV0</accession>
<dbReference type="InterPro" id="IPR028082">
    <property type="entry name" value="Peripla_BP_I"/>
</dbReference>
<sequence>MKNRTRHAAAVAALTLAAGLLTACGDDGGADGTDPGDGSASSGEPTIKIMNIGPTGTPATNFATDTVAQAYIDQLNADGGINGADVEMVYCNGKYDPNEATACAREAVQEDVVALVGGFAGFEEEVFKVIEPAGIPWIGAPSSTPAALTSELSFPVWAGALGYVYLGGVAAQTCESPTPVILDTAAAAGVLTFGEGALAAAGKSFADPVKVAQTTVDFTPVAQALDGADCAFTALPTSMYAPLVAAMDQLGVSSRILAPAATFDNAVVDSFGEQLEGSVISGNFPTLDDPAWADAVAAVPSDLDFSGEVLQLTWVAMKVFSEVVATIDGEVTAESVAEAMSAASAVDTGGITPPIDFTTPLPVPPLARTFNTTAVPKTVSGGELVAQGDPVDLGPAIAAALGG</sequence>
<feature type="region of interest" description="Disordered" evidence="3">
    <location>
        <begin position="29"/>
        <end position="49"/>
    </location>
</feature>
<dbReference type="InterPro" id="IPR001763">
    <property type="entry name" value="Rhodanese-like_dom"/>
</dbReference>
<dbReference type="InterPro" id="IPR028081">
    <property type="entry name" value="Leu-bd"/>
</dbReference>
<dbReference type="Proteomes" id="UP001168363">
    <property type="component" value="Unassembled WGS sequence"/>
</dbReference>
<evidence type="ECO:0000259" key="5">
    <source>
        <dbReference type="PROSITE" id="PS50206"/>
    </source>
</evidence>
<dbReference type="Pfam" id="PF13458">
    <property type="entry name" value="Peripla_BP_6"/>
    <property type="match status" value="1"/>
</dbReference>
<proteinExistence type="inferred from homology"/>
<evidence type="ECO:0000256" key="4">
    <source>
        <dbReference type="SAM" id="SignalP"/>
    </source>
</evidence>
<dbReference type="EMBL" id="JAULSC010000004">
    <property type="protein sequence ID" value="MDO3395414.1"/>
    <property type="molecule type" value="Genomic_DNA"/>
</dbReference>
<keyword evidence="7" id="KW-1185">Reference proteome</keyword>
<dbReference type="RefSeq" id="WP_302706730.1">
    <property type="nucleotide sequence ID" value="NZ_JAULSC010000004.1"/>
</dbReference>
<dbReference type="PANTHER" id="PTHR47235:SF1">
    <property type="entry name" value="BLR6548 PROTEIN"/>
    <property type="match status" value="1"/>
</dbReference>
<evidence type="ECO:0000256" key="3">
    <source>
        <dbReference type="SAM" id="MobiDB-lite"/>
    </source>
</evidence>
<dbReference type="PROSITE" id="PS50206">
    <property type="entry name" value="RHODANESE_3"/>
    <property type="match status" value="1"/>
</dbReference>
<comment type="caution">
    <text evidence="6">The sequence shown here is derived from an EMBL/GenBank/DDBJ whole genome shotgun (WGS) entry which is preliminary data.</text>
</comment>
<evidence type="ECO:0000313" key="7">
    <source>
        <dbReference type="Proteomes" id="UP001168363"/>
    </source>
</evidence>
<evidence type="ECO:0000313" key="6">
    <source>
        <dbReference type="EMBL" id="MDO3395414.1"/>
    </source>
</evidence>
<name>A0ABT8TPV0_9ACTN</name>
<feature type="domain" description="Rhodanese" evidence="5">
    <location>
        <begin position="69"/>
        <end position="131"/>
    </location>
</feature>
<feature type="signal peptide" evidence="4">
    <location>
        <begin position="1"/>
        <end position="23"/>
    </location>
</feature>
<feature type="compositionally biased region" description="Low complexity" evidence="3">
    <location>
        <begin position="32"/>
        <end position="43"/>
    </location>
</feature>
<protein>
    <submittedName>
        <fullName evidence="6">ABC transporter substrate-binding protein</fullName>
    </submittedName>
</protein>
<dbReference type="SUPFAM" id="SSF53822">
    <property type="entry name" value="Periplasmic binding protein-like I"/>
    <property type="match status" value="1"/>
</dbReference>
<feature type="chain" id="PRO_5045487498" evidence="4">
    <location>
        <begin position="24"/>
        <end position="403"/>
    </location>
</feature>
<reference evidence="6" key="1">
    <citation type="submission" date="2023-06" db="EMBL/GenBank/DDBJ databases">
        <title>Genome sequence of Nocardioides sp. SOB44.</title>
        <authorList>
            <person name="Zhang G."/>
        </authorList>
    </citation>
    <scope>NUCLEOTIDE SEQUENCE</scope>
    <source>
        <strain evidence="6">SOB44</strain>
    </source>
</reference>
<dbReference type="PROSITE" id="PS51257">
    <property type="entry name" value="PROKAR_LIPOPROTEIN"/>
    <property type="match status" value="1"/>
</dbReference>
<organism evidence="6 7">
    <name type="scientific">Nocardioides cremeus</name>
    <dbReference type="NCBI Taxonomy" id="3058044"/>
    <lineage>
        <taxon>Bacteria</taxon>
        <taxon>Bacillati</taxon>
        <taxon>Actinomycetota</taxon>
        <taxon>Actinomycetes</taxon>
        <taxon>Propionibacteriales</taxon>
        <taxon>Nocardioidaceae</taxon>
        <taxon>Nocardioides</taxon>
    </lineage>
</organism>
<dbReference type="Gene3D" id="3.40.50.2300">
    <property type="match status" value="2"/>
</dbReference>
<dbReference type="PANTHER" id="PTHR47235">
    <property type="entry name" value="BLR6548 PROTEIN"/>
    <property type="match status" value="1"/>
</dbReference>
<gene>
    <name evidence="6" type="ORF">QWJ41_06780</name>
</gene>
<evidence type="ECO:0000256" key="2">
    <source>
        <dbReference type="ARBA" id="ARBA00022729"/>
    </source>
</evidence>
<comment type="similarity">
    <text evidence="1">Belongs to the leucine-binding protein family.</text>
</comment>